<reference evidence="14" key="2">
    <citation type="journal article" date="2021" name="PeerJ">
        <title>Extensive microbial diversity within the chicken gut microbiome revealed by metagenomics and culture.</title>
        <authorList>
            <person name="Gilroy R."/>
            <person name="Ravi A."/>
            <person name="Getino M."/>
            <person name="Pursley I."/>
            <person name="Horton D.L."/>
            <person name="Alikhan N.F."/>
            <person name="Baker D."/>
            <person name="Gharbi K."/>
            <person name="Hall N."/>
            <person name="Watson M."/>
            <person name="Adriaenssens E.M."/>
            <person name="Foster-Nyarko E."/>
            <person name="Jarju S."/>
            <person name="Secka A."/>
            <person name="Antonio M."/>
            <person name="Oren A."/>
            <person name="Chaudhuri R.R."/>
            <person name="La Ragione R."/>
            <person name="Hildebrand F."/>
            <person name="Pallen M.J."/>
        </authorList>
    </citation>
    <scope>NUCLEOTIDE SEQUENCE</scope>
    <source>
        <strain evidence="14">10532</strain>
    </source>
</reference>
<evidence type="ECO:0000256" key="5">
    <source>
        <dbReference type="ARBA" id="ARBA00022679"/>
    </source>
</evidence>
<dbReference type="EMBL" id="JADIMM010000070">
    <property type="protein sequence ID" value="MBO8457552.1"/>
    <property type="molecule type" value="Genomic_DNA"/>
</dbReference>
<dbReference type="InterPro" id="IPR003699">
    <property type="entry name" value="QueA"/>
</dbReference>
<dbReference type="Gene3D" id="3.40.1780.10">
    <property type="entry name" value="QueA-like"/>
    <property type="match status" value="1"/>
</dbReference>
<gene>
    <name evidence="13 14" type="primary">queA</name>
    <name evidence="14" type="ORF">IAA81_04905</name>
</gene>
<keyword evidence="6 13" id="KW-0949">S-adenosyl-L-methionine</keyword>
<dbReference type="PANTHER" id="PTHR30307:SF0">
    <property type="entry name" value="S-ADENOSYLMETHIONINE:TRNA RIBOSYLTRANSFERASE-ISOMERASE"/>
    <property type="match status" value="1"/>
</dbReference>
<dbReference type="PANTHER" id="PTHR30307">
    <property type="entry name" value="S-ADENOSYLMETHIONINE:TRNA RIBOSYLTRANSFERASE-ISOMERASE"/>
    <property type="match status" value="1"/>
</dbReference>
<dbReference type="GO" id="GO:0008616">
    <property type="term" value="P:tRNA queuosine(34) biosynthetic process"/>
    <property type="evidence" value="ECO:0007669"/>
    <property type="project" value="UniProtKB-UniRule"/>
</dbReference>
<dbReference type="NCBIfam" id="TIGR00113">
    <property type="entry name" value="queA"/>
    <property type="match status" value="1"/>
</dbReference>
<comment type="similarity">
    <text evidence="9 13">Belongs to the QueA family.</text>
</comment>
<evidence type="ECO:0000256" key="11">
    <source>
        <dbReference type="ARBA" id="ARBA00069325"/>
    </source>
</evidence>
<evidence type="ECO:0000256" key="2">
    <source>
        <dbReference type="ARBA" id="ARBA00004691"/>
    </source>
</evidence>
<evidence type="ECO:0000256" key="12">
    <source>
        <dbReference type="ARBA" id="ARBA00076160"/>
    </source>
</evidence>
<dbReference type="Pfam" id="PF02547">
    <property type="entry name" value="Queuosine_synth"/>
    <property type="match status" value="1"/>
</dbReference>
<comment type="subcellular location">
    <subcellularLocation>
        <location evidence="1 13">Cytoplasm</location>
    </subcellularLocation>
</comment>
<dbReference type="HAMAP" id="MF_00113">
    <property type="entry name" value="QueA"/>
    <property type="match status" value="1"/>
</dbReference>
<reference evidence="14" key="1">
    <citation type="submission" date="2020-10" db="EMBL/GenBank/DDBJ databases">
        <authorList>
            <person name="Gilroy R."/>
        </authorList>
    </citation>
    <scope>NUCLEOTIDE SEQUENCE</scope>
    <source>
        <strain evidence="14">10532</strain>
    </source>
</reference>
<evidence type="ECO:0000256" key="3">
    <source>
        <dbReference type="ARBA" id="ARBA00011245"/>
    </source>
</evidence>
<dbReference type="SUPFAM" id="SSF111337">
    <property type="entry name" value="QueA-like"/>
    <property type="match status" value="1"/>
</dbReference>
<dbReference type="Proteomes" id="UP000823638">
    <property type="component" value="Unassembled WGS sequence"/>
</dbReference>
<comment type="function">
    <text evidence="13">Transfers and isomerizes the ribose moiety from AdoMet to the 7-aminomethyl group of 7-deazaguanine (preQ1-tRNA) to give epoxyqueuosine (oQ-tRNA).</text>
</comment>
<keyword evidence="5 13" id="KW-0808">Transferase</keyword>
<dbReference type="FunFam" id="3.40.1780.10:FF:000001">
    <property type="entry name" value="S-adenosylmethionine:tRNA ribosyltransferase-isomerase"/>
    <property type="match status" value="1"/>
</dbReference>
<evidence type="ECO:0000256" key="10">
    <source>
        <dbReference type="ARBA" id="ARBA00066503"/>
    </source>
</evidence>
<keyword evidence="14" id="KW-0328">Glycosyltransferase</keyword>
<evidence type="ECO:0000256" key="1">
    <source>
        <dbReference type="ARBA" id="ARBA00004496"/>
    </source>
</evidence>
<evidence type="ECO:0000256" key="13">
    <source>
        <dbReference type="HAMAP-Rule" id="MF_00113"/>
    </source>
</evidence>
<dbReference type="GO" id="GO:0051075">
    <property type="term" value="F:S-adenosylmethionine:tRNA ribosyltransferase-isomerase activity"/>
    <property type="evidence" value="ECO:0007669"/>
    <property type="project" value="UniProtKB-EC"/>
</dbReference>
<sequence>MNTRDFTFDLPEELIAQFPSSERGKDRLMLLDRSCGDLSRCTKDFLMEDLPDLIDEGTLMVFNDSKVRRARIFGNAKDSGAKCQFLLLKNLGENRWLAMLNHAKRQRPGREYFFPGNVTGKITGIENQYRIIEFSSLIDDDWLEKYGHIPLPPYIKREDVSFDGERYQTVYAREVGSVAAPTAGLHFTREILNRLAEKNIETAWVTLHVGLGTFLPVRTERIEDHVMHREVYSVPERTASVVTEAKKSGRPVLAVGTTSIRTLESAWDETGGCLRSGEDSTGIFIYPGYKFKVVDQVFTNFHTPESTLLMLVSAFAGREKILTAYKTAVEKKYRFFSYGDGMLIK</sequence>
<dbReference type="EC" id="2.4.99.17" evidence="10 13"/>
<dbReference type="InterPro" id="IPR042118">
    <property type="entry name" value="QueA_dom1"/>
</dbReference>
<evidence type="ECO:0000256" key="8">
    <source>
        <dbReference type="ARBA" id="ARBA00052751"/>
    </source>
</evidence>
<dbReference type="Gene3D" id="2.40.10.240">
    <property type="entry name" value="QueA-like"/>
    <property type="match status" value="1"/>
</dbReference>
<dbReference type="AlphaFoldDB" id="A0A9D9HNZ4"/>
<evidence type="ECO:0000256" key="7">
    <source>
        <dbReference type="ARBA" id="ARBA00022785"/>
    </source>
</evidence>
<comment type="subunit">
    <text evidence="3 13">Monomer.</text>
</comment>
<dbReference type="GO" id="GO:0005737">
    <property type="term" value="C:cytoplasm"/>
    <property type="evidence" value="ECO:0007669"/>
    <property type="project" value="UniProtKB-SubCell"/>
</dbReference>
<dbReference type="InterPro" id="IPR036100">
    <property type="entry name" value="QueA_sf"/>
</dbReference>
<keyword evidence="7 13" id="KW-0671">Queuosine biosynthesis</keyword>
<comment type="pathway">
    <text evidence="2 13">tRNA modification; tRNA-queuosine biosynthesis.</text>
</comment>
<protein>
    <recommendedName>
        <fullName evidence="11 13">S-adenosylmethionine:tRNA ribosyltransferase-isomerase</fullName>
        <ecNumber evidence="10 13">2.4.99.17</ecNumber>
    </recommendedName>
    <alternativeName>
        <fullName evidence="12 13">Queuosine biosynthesis protein QueA</fullName>
    </alternativeName>
</protein>
<comment type="catalytic activity">
    <reaction evidence="8 13">
        <text>7-aminomethyl-7-carbaguanosine(34) in tRNA + S-adenosyl-L-methionine = epoxyqueuosine(34) in tRNA + adenine + L-methionine + 2 H(+)</text>
        <dbReference type="Rhea" id="RHEA:32155"/>
        <dbReference type="Rhea" id="RHEA-COMP:10342"/>
        <dbReference type="Rhea" id="RHEA-COMP:18582"/>
        <dbReference type="ChEBI" id="CHEBI:15378"/>
        <dbReference type="ChEBI" id="CHEBI:16708"/>
        <dbReference type="ChEBI" id="CHEBI:57844"/>
        <dbReference type="ChEBI" id="CHEBI:59789"/>
        <dbReference type="ChEBI" id="CHEBI:82833"/>
        <dbReference type="ChEBI" id="CHEBI:194443"/>
        <dbReference type="EC" id="2.4.99.17"/>
    </reaction>
</comment>
<evidence type="ECO:0000313" key="14">
    <source>
        <dbReference type="EMBL" id="MBO8457552.1"/>
    </source>
</evidence>
<dbReference type="NCBIfam" id="NF001140">
    <property type="entry name" value="PRK00147.1"/>
    <property type="match status" value="1"/>
</dbReference>
<evidence type="ECO:0000256" key="4">
    <source>
        <dbReference type="ARBA" id="ARBA00022490"/>
    </source>
</evidence>
<evidence type="ECO:0000313" key="15">
    <source>
        <dbReference type="Proteomes" id="UP000823638"/>
    </source>
</evidence>
<dbReference type="InterPro" id="IPR042119">
    <property type="entry name" value="QueA_dom2"/>
</dbReference>
<name>A0A9D9HNZ4_9SPIR</name>
<comment type="caution">
    <text evidence="14">The sequence shown here is derived from an EMBL/GenBank/DDBJ whole genome shotgun (WGS) entry which is preliminary data.</text>
</comment>
<organism evidence="14 15">
    <name type="scientific">Candidatus Gallitreponema excrementavium</name>
    <dbReference type="NCBI Taxonomy" id="2840840"/>
    <lineage>
        <taxon>Bacteria</taxon>
        <taxon>Pseudomonadati</taxon>
        <taxon>Spirochaetota</taxon>
        <taxon>Spirochaetia</taxon>
        <taxon>Spirochaetales</taxon>
        <taxon>Candidatus Gallitreponema</taxon>
    </lineage>
</organism>
<accession>A0A9D9HNZ4</accession>
<evidence type="ECO:0000256" key="6">
    <source>
        <dbReference type="ARBA" id="ARBA00022691"/>
    </source>
</evidence>
<evidence type="ECO:0000256" key="9">
    <source>
        <dbReference type="ARBA" id="ARBA00061210"/>
    </source>
</evidence>
<keyword evidence="4 13" id="KW-0963">Cytoplasm</keyword>
<proteinExistence type="inferred from homology"/>